<name>A0A918YAU4_9ACTN</name>
<dbReference type="AlphaFoldDB" id="A0A918YAU4"/>
<reference evidence="2" key="1">
    <citation type="journal article" date="2014" name="Int. J. Syst. Evol. Microbiol.">
        <title>Complete genome sequence of Corynebacterium casei LMG S-19264T (=DSM 44701T), isolated from a smear-ripened cheese.</title>
        <authorList>
            <consortium name="US DOE Joint Genome Institute (JGI-PGF)"/>
            <person name="Walter F."/>
            <person name="Albersmeier A."/>
            <person name="Kalinowski J."/>
            <person name="Ruckert C."/>
        </authorList>
    </citation>
    <scope>NUCLEOTIDE SEQUENCE</scope>
    <source>
        <strain evidence="2">JCM 4654</strain>
    </source>
</reference>
<accession>A0A918YAU4</accession>
<dbReference type="Proteomes" id="UP000608955">
    <property type="component" value="Unassembled WGS sequence"/>
</dbReference>
<gene>
    <name evidence="2" type="ORF">GCM10010508_63210</name>
</gene>
<protein>
    <submittedName>
        <fullName evidence="2">Uncharacterized protein</fullName>
    </submittedName>
</protein>
<evidence type="ECO:0000313" key="3">
    <source>
        <dbReference type="Proteomes" id="UP000608955"/>
    </source>
</evidence>
<proteinExistence type="predicted"/>
<feature type="region of interest" description="Disordered" evidence="1">
    <location>
        <begin position="67"/>
        <end position="94"/>
    </location>
</feature>
<reference evidence="2" key="2">
    <citation type="submission" date="2020-09" db="EMBL/GenBank/DDBJ databases">
        <authorList>
            <person name="Sun Q."/>
            <person name="Ohkuma M."/>
        </authorList>
    </citation>
    <scope>NUCLEOTIDE SEQUENCE</scope>
    <source>
        <strain evidence="2">JCM 4654</strain>
    </source>
</reference>
<evidence type="ECO:0000256" key="1">
    <source>
        <dbReference type="SAM" id="MobiDB-lite"/>
    </source>
</evidence>
<dbReference type="EMBL" id="BMVF01000025">
    <property type="protein sequence ID" value="GHD96039.1"/>
    <property type="molecule type" value="Genomic_DNA"/>
</dbReference>
<keyword evidence="3" id="KW-1185">Reference proteome</keyword>
<organism evidence="2 3">
    <name type="scientific">Streptomyces naganishii JCM 4654</name>
    <dbReference type="NCBI Taxonomy" id="1306179"/>
    <lineage>
        <taxon>Bacteria</taxon>
        <taxon>Bacillati</taxon>
        <taxon>Actinomycetota</taxon>
        <taxon>Actinomycetes</taxon>
        <taxon>Kitasatosporales</taxon>
        <taxon>Streptomycetaceae</taxon>
        <taxon>Streptomyces</taxon>
    </lineage>
</organism>
<evidence type="ECO:0000313" key="2">
    <source>
        <dbReference type="EMBL" id="GHD96039.1"/>
    </source>
</evidence>
<sequence length="121" mass="12489">MLFGRKDGPSVLLVEGSVGRCGSSPTRAGTRQKEPRFVRSDGAVWGNAVEDAGAEALLRQAGVQTLDVPPARARPGERSRGGVRSEPGAGGWPLYSAGAGQWPALAVEGGNSRSCSMAAKR</sequence>
<comment type="caution">
    <text evidence="2">The sequence shown here is derived from an EMBL/GenBank/DDBJ whole genome shotgun (WGS) entry which is preliminary data.</text>
</comment>